<accession>A0ABX7P9I0</accession>
<reference evidence="8 9" key="1">
    <citation type="submission" date="2021-02" db="EMBL/GenBank/DDBJ databases">
        <title>De Novo genome assembly of isolated myxobacteria.</title>
        <authorList>
            <person name="Stevens D.C."/>
        </authorList>
    </citation>
    <scope>NUCLEOTIDE SEQUENCE [LARGE SCALE GENOMIC DNA]</scope>
    <source>
        <strain evidence="9">SCPEA02</strain>
    </source>
</reference>
<dbReference type="PROSITE" id="PS50903">
    <property type="entry name" value="RUBREDOXIN_LIKE"/>
    <property type="match status" value="1"/>
</dbReference>
<dbReference type="PRINTS" id="PR00163">
    <property type="entry name" value="RUBREDOXIN"/>
</dbReference>
<dbReference type="CDD" id="cd00730">
    <property type="entry name" value="rubredoxin"/>
    <property type="match status" value="1"/>
</dbReference>
<dbReference type="PROSITE" id="PS00202">
    <property type="entry name" value="RUBREDOXIN"/>
    <property type="match status" value="1"/>
</dbReference>
<evidence type="ECO:0000256" key="6">
    <source>
        <dbReference type="PIRNR" id="PIRNR000071"/>
    </source>
</evidence>
<evidence type="ECO:0000256" key="4">
    <source>
        <dbReference type="ARBA" id="ARBA00022982"/>
    </source>
</evidence>
<dbReference type="InterPro" id="IPR018527">
    <property type="entry name" value="Rubredoxin_Fe_BS"/>
</dbReference>
<evidence type="ECO:0000313" key="8">
    <source>
        <dbReference type="EMBL" id="QSQ27123.1"/>
    </source>
</evidence>
<proteinExistence type="inferred from homology"/>
<comment type="cofactor">
    <cofactor evidence="6">
        <name>Fe(3+)</name>
        <dbReference type="ChEBI" id="CHEBI:29034"/>
    </cofactor>
    <text evidence="6">Binds 1 Fe(3+) ion per subunit.</text>
</comment>
<keyword evidence="3 6" id="KW-0479">Metal-binding</keyword>
<dbReference type="Pfam" id="PF00301">
    <property type="entry name" value="Rubredoxin"/>
    <property type="match status" value="1"/>
</dbReference>
<keyword evidence="4 6" id="KW-0249">Electron transport</keyword>
<evidence type="ECO:0000256" key="1">
    <source>
        <dbReference type="ARBA" id="ARBA00005337"/>
    </source>
</evidence>
<organism evidence="8 9">
    <name type="scientific">Pyxidicoccus parkwayensis</name>
    <dbReference type="NCBI Taxonomy" id="2813578"/>
    <lineage>
        <taxon>Bacteria</taxon>
        <taxon>Pseudomonadati</taxon>
        <taxon>Myxococcota</taxon>
        <taxon>Myxococcia</taxon>
        <taxon>Myxococcales</taxon>
        <taxon>Cystobacterineae</taxon>
        <taxon>Myxococcaceae</taxon>
        <taxon>Pyxidicoccus</taxon>
    </lineage>
</organism>
<dbReference type="InterPro" id="IPR024934">
    <property type="entry name" value="Rubredoxin-like_dom"/>
</dbReference>
<dbReference type="EMBL" id="CP071090">
    <property type="protein sequence ID" value="QSQ27123.1"/>
    <property type="molecule type" value="Genomic_DNA"/>
</dbReference>
<keyword evidence="5 6" id="KW-0408">Iron</keyword>
<dbReference type="PIRSF" id="PIRSF000071">
    <property type="entry name" value="Rubredoxin"/>
    <property type="match status" value="1"/>
</dbReference>
<evidence type="ECO:0000256" key="5">
    <source>
        <dbReference type="ARBA" id="ARBA00023004"/>
    </source>
</evidence>
<dbReference type="SUPFAM" id="SSF57802">
    <property type="entry name" value="Rubredoxin-like"/>
    <property type="match status" value="1"/>
</dbReference>
<dbReference type="RefSeq" id="WP_206728650.1">
    <property type="nucleotide sequence ID" value="NZ_CP071090.1"/>
</dbReference>
<dbReference type="Proteomes" id="UP000662747">
    <property type="component" value="Chromosome"/>
</dbReference>
<keyword evidence="2 6" id="KW-0813">Transport</keyword>
<evidence type="ECO:0000256" key="3">
    <source>
        <dbReference type="ARBA" id="ARBA00022723"/>
    </source>
</evidence>
<dbReference type="PANTHER" id="PTHR47627:SF1">
    <property type="entry name" value="RUBREDOXIN-1-RELATED"/>
    <property type="match status" value="1"/>
</dbReference>
<keyword evidence="9" id="KW-1185">Reference proteome</keyword>
<name>A0ABX7P9I0_9BACT</name>
<dbReference type="PANTHER" id="PTHR47627">
    <property type="entry name" value="RUBREDOXIN"/>
    <property type="match status" value="1"/>
</dbReference>
<evidence type="ECO:0000313" key="9">
    <source>
        <dbReference type="Proteomes" id="UP000662747"/>
    </source>
</evidence>
<feature type="domain" description="Rubredoxin-like" evidence="7">
    <location>
        <begin position="2"/>
        <end position="53"/>
    </location>
</feature>
<dbReference type="InterPro" id="IPR024935">
    <property type="entry name" value="Rubredoxin_dom"/>
</dbReference>
<protein>
    <recommendedName>
        <fullName evidence="6">Rubredoxin</fullName>
    </recommendedName>
</protein>
<dbReference type="Gene3D" id="2.20.28.10">
    <property type="match status" value="1"/>
</dbReference>
<dbReference type="InterPro" id="IPR050526">
    <property type="entry name" value="Rubredoxin_ET"/>
</dbReference>
<evidence type="ECO:0000256" key="2">
    <source>
        <dbReference type="ARBA" id="ARBA00022448"/>
    </source>
</evidence>
<comment type="similarity">
    <text evidence="1 6">Belongs to the rubredoxin family.</text>
</comment>
<dbReference type="InterPro" id="IPR024922">
    <property type="entry name" value="Rubredoxin"/>
</dbReference>
<evidence type="ECO:0000259" key="7">
    <source>
        <dbReference type="PROSITE" id="PS50903"/>
    </source>
</evidence>
<gene>
    <name evidence="8" type="ORF">JY651_20385</name>
</gene>
<sequence>MAKRYRCPMCNHIYDPAEGDPFSGIPPGTPFADLPDTWMCPDCGAPKADFEPMDD</sequence>